<keyword evidence="1" id="KW-0472">Membrane</keyword>
<gene>
    <name evidence="2" type="ORF">QNH39_04775</name>
</gene>
<feature type="transmembrane region" description="Helical" evidence="1">
    <location>
        <begin position="73"/>
        <end position="93"/>
    </location>
</feature>
<keyword evidence="1" id="KW-1133">Transmembrane helix</keyword>
<reference evidence="2" key="1">
    <citation type="submission" date="2023-05" db="EMBL/GenBank/DDBJ databases">
        <title>Comparative genomics of Bacillaceae isolates and their secondary metabolite potential.</title>
        <authorList>
            <person name="Song L."/>
            <person name="Nielsen L.J."/>
            <person name="Mohite O."/>
            <person name="Xu X."/>
            <person name="Weber T."/>
            <person name="Kovacs A.T."/>
        </authorList>
    </citation>
    <scope>NUCLEOTIDE SEQUENCE</scope>
    <source>
        <strain evidence="2">XLM17</strain>
    </source>
</reference>
<keyword evidence="1" id="KW-0812">Transmembrane</keyword>
<dbReference type="AlphaFoldDB" id="A0AA95SBS5"/>
<evidence type="ECO:0000256" key="1">
    <source>
        <dbReference type="SAM" id="Phobius"/>
    </source>
</evidence>
<proteinExistence type="predicted"/>
<dbReference type="EMBL" id="CP126114">
    <property type="protein sequence ID" value="WHY87177.1"/>
    <property type="molecule type" value="Genomic_DNA"/>
</dbReference>
<dbReference type="KEGG" id="nnv:QNH39_04775"/>
<dbReference type="Proteomes" id="UP001178288">
    <property type="component" value="Chromosome"/>
</dbReference>
<name>A0AA95SBS5_9BACI</name>
<protein>
    <submittedName>
        <fullName evidence="2">Uncharacterized protein</fullName>
    </submittedName>
</protein>
<organism evidence="2 3">
    <name type="scientific">Neobacillus novalis</name>
    <dbReference type="NCBI Taxonomy" id="220687"/>
    <lineage>
        <taxon>Bacteria</taxon>
        <taxon>Bacillati</taxon>
        <taxon>Bacillota</taxon>
        <taxon>Bacilli</taxon>
        <taxon>Bacillales</taxon>
        <taxon>Bacillaceae</taxon>
        <taxon>Neobacillus</taxon>
    </lineage>
</organism>
<evidence type="ECO:0000313" key="2">
    <source>
        <dbReference type="EMBL" id="WHY87177.1"/>
    </source>
</evidence>
<sequence length="100" mass="11270">MSIGIAIVLLTYVTILVLSYAILVFTQENDDKGRMIINKAYQYYYSILLISILVVLCLIKLPHITLDFQTTSYLIIASKFISVLTLGGSIYVLSKKECKN</sequence>
<keyword evidence="3" id="KW-1185">Reference proteome</keyword>
<accession>A0AA95SBS5</accession>
<feature type="transmembrane region" description="Helical" evidence="1">
    <location>
        <begin position="6"/>
        <end position="23"/>
    </location>
</feature>
<evidence type="ECO:0000313" key="3">
    <source>
        <dbReference type="Proteomes" id="UP001178288"/>
    </source>
</evidence>
<feature type="transmembrane region" description="Helical" evidence="1">
    <location>
        <begin position="43"/>
        <end position="61"/>
    </location>
</feature>
<dbReference type="RefSeq" id="WP_066083154.1">
    <property type="nucleotide sequence ID" value="NZ_CP126114.1"/>
</dbReference>